<reference evidence="2 3" key="1">
    <citation type="journal article" date="2012" name="Science">
        <title>The Paleozoic origin of enzymatic lignin decomposition reconstructed from 31 fungal genomes.</title>
        <authorList>
            <person name="Floudas D."/>
            <person name="Binder M."/>
            <person name="Riley R."/>
            <person name="Barry K."/>
            <person name="Blanchette R.A."/>
            <person name="Henrissat B."/>
            <person name="Martinez A.T."/>
            <person name="Otillar R."/>
            <person name="Spatafora J.W."/>
            <person name="Yadav J.S."/>
            <person name="Aerts A."/>
            <person name="Benoit I."/>
            <person name="Boyd A."/>
            <person name="Carlson A."/>
            <person name="Copeland A."/>
            <person name="Coutinho P.M."/>
            <person name="de Vries R.P."/>
            <person name="Ferreira P."/>
            <person name="Findley K."/>
            <person name="Foster B."/>
            <person name="Gaskell J."/>
            <person name="Glotzer D."/>
            <person name="Gorecki P."/>
            <person name="Heitman J."/>
            <person name="Hesse C."/>
            <person name="Hori C."/>
            <person name="Igarashi K."/>
            <person name="Jurgens J.A."/>
            <person name="Kallen N."/>
            <person name="Kersten P."/>
            <person name="Kohler A."/>
            <person name="Kuees U."/>
            <person name="Kumar T.K.A."/>
            <person name="Kuo A."/>
            <person name="LaButti K."/>
            <person name="Larrondo L.F."/>
            <person name="Lindquist E."/>
            <person name="Ling A."/>
            <person name="Lombard V."/>
            <person name="Lucas S."/>
            <person name="Lundell T."/>
            <person name="Martin R."/>
            <person name="McLaughlin D.J."/>
            <person name="Morgenstern I."/>
            <person name="Morin E."/>
            <person name="Murat C."/>
            <person name="Nagy L.G."/>
            <person name="Nolan M."/>
            <person name="Ohm R.A."/>
            <person name="Patyshakuliyeva A."/>
            <person name="Rokas A."/>
            <person name="Ruiz-Duenas F.J."/>
            <person name="Sabat G."/>
            <person name="Salamov A."/>
            <person name="Samejima M."/>
            <person name="Schmutz J."/>
            <person name="Slot J.C."/>
            <person name="St John F."/>
            <person name="Stenlid J."/>
            <person name="Sun H."/>
            <person name="Sun S."/>
            <person name="Syed K."/>
            <person name="Tsang A."/>
            <person name="Wiebenga A."/>
            <person name="Young D."/>
            <person name="Pisabarro A."/>
            <person name="Eastwood D.C."/>
            <person name="Martin F."/>
            <person name="Cullen D."/>
            <person name="Grigoriev I.V."/>
            <person name="Hibbett D.S."/>
        </authorList>
    </citation>
    <scope>NUCLEOTIDE SEQUENCE [LARGE SCALE GENOMIC DNA]</scope>
    <source>
        <strain evidence="2 3">MD-104</strain>
    </source>
</reference>
<organism evidence="2 3">
    <name type="scientific">Wolfiporia cocos (strain MD-104)</name>
    <name type="common">Brown rot fungus</name>
    <dbReference type="NCBI Taxonomy" id="742152"/>
    <lineage>
        <taxon>Eukaryota</taxon>
        <taxon>Fungi</taxon>
        <taxon>Dikarya</taxon>
        <taxon>Basidiomycota</taxon>
        <taxon>Agaricomycotina</taxon>
        <taxon>Agaricomycetes</taxon>
        <taxon>Polyporales</taxon>
        <taxon>Phaeolaceae</taxon>
        <taxon>Wolfiporia</taxon>
    </lineage>
</organism>
<evidence type="ECO:0000313" key="3">
    <source>
        <dbReference type="Proteomes" id="UP000218811"/>
    </source>
</evidence>
<sequence length="65" mass="6844">MSSQTAQAGGKAHLFTDKDKARIQKTQQVDGQIKKDSFPARVQSTVDSRNALNNPGTATGGNAAK</sequence>
<keyword evidence="3" id="KW-1185">Reference proteome</keyword>
<accession>A0A2H3IYV7</accession>
<gene>
    <name evidence="2" type="ORF">WOLCODRAFT_155564</name>
</gene>
<proteinExistence type="predicted"/>
<feature type="compositionally biased region" description="Polar residues" evidence="1">
    <location>
        <begin position="42"/>
        <end position="57"/>
    </location>
</feature>
<dbReference type="EMBL" id="KB467832">
    <property type="protein sequence ID" value="PCH34911.1"/>
    <property type="molecule type" value="Genomic_DNA"/>
</dbReference>
<dbReference type="Proteomes" id="UP000218811">
    <property type="component" value="Unassembled WGS sequence"/>
</dbReference>
<evidence type="ECO:0000313" key="2">
    <source>
        <dbReference type="EMBL" id="PCH34911.1"/>
    </source>
</evidence>
<feature type="region of interest" description="Disordered" evidence="1">
    <location>
        <begin position="1"/>
        <end position="65"/>
    </location>
</feature>
<name>A0A2H3IYV7_WOLCO</name>
<dbReference type="AlphaFoldDB" id="A0A2H3IYV7"/>
<protein>
    <submittedName>
        <fullName evidence="2">Uncharacterized protein</fullName>
    </submittedName>
</protein>
<evidence type="ECO:0000256" key="1">
    <source>
        <dbReference type="SAM" id="MobiDB-lite"/>
    </source>
</evidence>